<dbReference type="GO" id="GO:0005634">
    <property type="term" value="C:nucleus"/>
    <property type="evidence" value="ECO:0007669"/>
    <property type="project" value="UniProtKB-SubCell"/>
</dbReference>
<dbReference type="Proteomes" id="UP000797356">
    <property type="component" value="Chromosome 2"/>
</dbReference>
<reference evidence="6" key="2">
    <citation type="submission" date="2019-07" db="EMBL/GenBank/DDBJ databases">
        <authorList>
            <person name="Yang Y."/>
            <person name="Bocs S."/>
            <person name="Baudouin L."/>
        </authorList>
    </citation>
    <scope>NUCLEOTIDE SEQUENCE</scope>
    <source>
        <tissue evidence="6">Spear leaf of Hainan Tall coconut</tissue>
    </source>
</reference>
<evidence type="ECO:0000256" key="1">
    <source>
        <dbReference type="ARBA" id="ARBA00004123"/>
    </source>
</evidence>
<evidence type="ECO:0000313" key="6">
    <source>
        <dbReference type="EMBL" id="KAG1331539.1"/>
    </source>
</evidence>
<reference evidence="6" key="1">
    <citation type="journal article" date="2017" name="Gigascience">
        <title>The genome draft of coconut (Cocos nucifera).</title>
        <authorList>
            <person name="Xiao Y."/>
            <person name="Xu P."/>
            <person name="Fan H."/>
            <person name="Baudouin L."/>
            <person name="Xia W."/>
            <person name="Bocs S."/>
            <person name="Xu J."/>
            <person name="Li Q."/>
            <person name="Guo A."/>
            <person name="Zhou L."/>
            <person name="Li J."/>
            <person name="Wu Y."/>
            <person name="Ma Z."/>
            <person name="Armero A."/>
            <person name="Issali A.E."/>
            <person name="Liu N."/>
            <person name="Peng M."/>
            <person name="Yang Y."/>
        </authorList>
    </citation>
    <scope>NUCLEOTIDE SEQUENCE</scope>
    <source>
        <tissue evidence="6">Spear leaf of Hainan Tall coconut</tissue>
    </source>
</reference>
<keyword evidence="2" id="KW-0805">Transcription regulation</keyword>
<dbReference type="SUPFAM" id="SSF101936">
    <property type="entry name" value="DNA-binding pseudobarrel domain"/>
    <property type="match status" value="1"/>
</dbReference>
<dbReference type="OrthoDB" id="631801at2759"/>
<protein>
    <submittedName>
        <fullName evidence="6">Putative B3 domain-containing protein</fullName>
    </submittedName>
</protein>
<evidence type="ECO:0000256" key="2">
    <source>
        <dbReference type="ARBA" id="ARBA00023015"/>
    </source>
</evidence>
<dbReference type="EMBL" id="CM017873">
    <property type="protein sequence ID" value="KAG1331539.1"/>
    <property type="molecule type" value="Genomic_DNA"/>
</dbReference>
<organism evidence="6 7">
    <name type="scientific">Cocos nucifera</name>
    <name type="common">Coconut palm</name>
    <dbReference type="NCBI Taxonomy" id="13894"/>
    <lineage>
        <taxon>Eukaryota</taxon>
        <taxon>Viridiplantae</taxon>
        <taxon>Streptophyta</taxon>
        <taxon>Embryophyta</taxon>
        <taxon>Tracheophyta</taxon>
        <taxon>Spermatophyta</taxon>
        <taxon>Magnoliopsida</taxon>
        <taxon>Liliopsida</taxon>
        <taxon>Arecaceae</taxon>
        <taxon>Arecoideae</taxon>
        <taxon>Cocoseae</taxon>
        <taxon>Attaleinae</taxon>
        <taxon>Cocos</taxon>
    </lineage>
</organism>
<keyword evidence="7" id="KW-1185">Reference proteome</keyword>
<keyword evidence="3" id="KW-0238">DNA-binding</keyword>
<gene>
    <name evidence="6" type="ORF">COCNU_02G015070</name>
</gene>
<dbReference type="GO" id="GO:0003677">
    <property type="term" value="F:DNA binding"/>
    <property type="evidence" value="ECO:0007669"/>
    <property type="project" value="UniProtKB-KW"/>
</dbReference>
<accession>A0A8K0I0F2</accession>
<name>A0A8K0I0F2_COCNU</name>
<dbReference type="Gene3D" id="2.40.330.10">
    <property type="entry name" value="DNA-binding pseudobarrel domain"/>
    <property type="match status" value="1"/>
</dbReference>
<proteinExistence type="predicted"/>
<keyword evidence="4" id="KW-0804">Transcription</keyword>
<evidence type="ECO:0000313" key="7">
    <source>
        <dbReference type="Proteomes" id="UP000797356"/>
    </source>
</evidence>
<comment type="caution">
    <text evidence="6">The sequence shown here is derived from an EMBL/GenBank/DDBJ whole genome shotgun (WGS) entry which is preliminary data.</text>
</comment>
<dbReference type="AlphaFoldDB" id="A0A8K0I0F2"/>
<keyword evidence="5" id="KW-0539">Nucleus</keyword>
<dbReference type="PANTHER" id="PTHR34397">
    <property type="entry name" value="OS05G0237600 PROTEIN"/>
    <property type="match status" value="1"/>
</dbReference>
<sequence>MTKSLKSSDLDVGQKRLLIPSQYVELNLIPMLSMTEKADANLLHPKASRNMPSTSRVQGRKYEGLKVCVYLQSGFRCHLKLTRWDSTGSTVINGTDYECLLGWSSLQEKDEVELWGFRKGEEGKLCFVLGKKTR</sequence>
<evidence type="ECO:0000256" key="4">
    <source>
        <dbReference type="ARBA" id="ARBA00023163"/>
    </source>
</evidence>
<evidence type="ECO:0000256" key="3">
    <source>
        <dbReference type="ARBA" id="ARBA00023125"/>
    </source>
</evidence>
<dbReference type="PANTHER" id="PTHR34397:SF26">
    <property type="entry name" value="OS05G0567000 PROTEIN"/>
    <property type="match status" value="1"/>
</dbReference>
<dbReference type="InterPro" id="IPR015300">
    <property type="entry name" value="DNA-bd_pseudobarrel_sf"/>
</dbReference>
<comment type="subcellular location">
    <subcellularLocation>
        <location evidence="1">Nucleus</location>
    </subcellularLocation>
</comment>
<evidence type="ECO:0000256" key="5">
    <source>
        <dbReference type="ARBA" id="ARBA00023242"/>
    </source>
</evidence>